<dbReference type="EMBL" id="SHKW01000001">
    <property type="protein sequence ID" value="RZU42379.1"/>
    <property type="molecule type" value="Genomic_DNA"/>
</dbReference>
<protein>
    <submittedName>
        <fullName evidence="2">Uncharacterized protein</fullName>
    </submittedName>
</protein>
<feature type="compositionally biased region" description="Low complexity" evidence="1">
    <location>
        <begin position="146"/>
        <end position="160"/>
    </location>
</feature>
<reference evidence="2 3" key="1">
    <citation type="submission" date="2019-02" db="EMBL/GenBank/DDBJ databases">
        <title>Genomic Encyclopedia of Archaeal and Bacterial Type Strains, Phase II (KMG-II): from individual species to whole genera.</title>
        <authorList>
            <person name="Goeker M."/>
        </authorList>
    </citation>
    <scope>NUCLEOTIDE SEQUENCE [LARGE SCALE GENOMIC DNA]</scope>
    <source>
        <strain evidence="2 3">DSM 18101</strain>
    </source>
</reference>
<dbReference type="Proteomes" id="UP000292958">
    <property type="component" value="Unassembled WGS sequence"/>
</dbReference>
<gene>
    <name evidence="2" type="ORF">BDD14_3947</name>
</gene>
<dbReference type="AlphaFoldDB" id="A0A4Q7YYZ4"/>
<feature type="compositionally biased region" description="Basic and acidic residues" evidence="1">
    <location>
        <begin position="174"/>
        <end position="194"/>
    </location>
</feature>
<evidence type="ECO:0000313" key="2">
    <source>
        <dbReference type="EMBL" id="RZU42379.1"/>
    </source>
</evidence>
<comment type="caution">
    <text evidence="2">The sequence shown here is derived from an EMBL/GenBank/DDBJ whole genome shotgun (WGS) entry which is preliminary data.</text>
</comment>
<proteinExistence type="predicted"/>
<evidence type="ECO:0000313" key="3">
    <source>
        <dbReference type="Proteomes" id="UP000292958"/>
    </source>
</evidence>
<feature type="region of interest" description="Disordered" evidence="1">
    <location>
        <begin position="138"/>
        <end position="194"/>
    </location>
</feature>
<accession>A0A4Q7YYZ4</accession>
<organism evidence="2 3">
    <name type="scientific">Edaphobacter modestus</name>
    <dbReference type="NCBI Taxonomy" id="388466"/>
    <lineage>
        <taxon>Bacteria</taxon>
        <taxon>Pseudomonadati</taxon>
        <taxon>Acidobacteriota</taxon>
        <taxon>Terriglobia</taxon>
        <taxon>Terriglobales</taxon>
        <taxon>Acidobacteriaceae</taxon>
        <taxon>Edaphobacter</taxon>
    </lineage>
</organism>
<evidence type="ECO:0000256" key="1">
    <source>
        <dbReference type="SAM" id="MobiDB-lite"/>
    </source>
</evidence>
<name>A0A4Q7YYZ4_9BACT</name>
<sequence>MQLVRCLMDGPRAWTQMCRTKHVLFAAKAVLYRDGESRRPAFLARPVARNSPERLRLSGYCRVTDQTSEDCLIRWRSKFIEVSGSDCCRKVWALLGWCTESRCMIGKLNVLTHTQYAVMLSVPAATGGQVRLTLRRHREERRGQRQAENGQQQNGQNLPQCSDLSTERPSIARTDGDRIRSRRRSFSEMWHKTI</sequence>
<keyword evidence="3" id="KW-1185">Reference proteome</keyword>